<sequence>MPHSDEYTRLLPVDLGKLKAHVTTLTVLEVLTFIYYSQRASVQNDAFEAISRLYELVPLAPKLIIRAAQLYADCLHHNYVPEVVDLVNVSAALENNLVLVSASPSNYRAYEKYGVVVIGVQDLVSVLDKI</sequence>
<evidence type="ECO:0000313" key="1">
    <source>
        <dbReference type="EMBL" id="HGI44140.1"/>
    </source>
</evidence>
<organism evidence="1">
    <name type="scientific">Thermofilum pendens</name>
    <dbReference type="NCBI Taxonomy" id="2269"/>
    <lineage>
        <taxon>Archaea</taxon>
        <taxon>Thermoproteota</taxon>
        <taxon>Thermoprotei</taxon>
        <taxon>Thermofilales</taxon>
        <taxon>Thermofilaceae</taxon>
        <taxon>Thermofilum</taxon>
    </lineage>
</organism>
<dbReference type="EMBL" id="DTFI01000197">
    <property type="protein sequence ID" value="HGI44140.1"/>
    <property type="molecule type" value="Genomic_DNA"/>
</dbReference>
<dbReference type="AlphaFoldDB" id="A0A7C4FAR8"/>
<dbReference type="Gene3D" id="3.40.50.1010">
    <property type="entry name" value="5'-nuclease"/>
    <property type="match status" value="1"/>
</dbReference>
<dbReference type="SUPFAM" id="SSF88723">
    <property type="entry name" value="PIN domain-like"/>
    <property type="match status" value="1"/>
</dbReference>
<reference evidence="1" key="1">
    <citation type="journal article" date="2020" name="mSystems">
        <title>Genome- and Community-Level Interaction Insights into Carbon Utilization and Element Cycling Functions of Hydrothermarchaeota in Hydrothermal Sediment.</title>
        <authorList>
            <person name="Zhou Z."/>
            <person name="Liu Y."/>
            <person name="Xu W."/>
            <person name="Pan J."/>
            <person name="Luo Z.H."/>
            <person name="Li M."/>
        </authorList>
    </citation>
    <scope>NUCLEOTIDE SEQUENCE [LARGE SCALE GENOMIC DNA]</scope>
    <source>
        <strain evidence="1">SpSt-735</strain>
    </source>
</reference>
<protein>
    <recommendedName>
        <fullName evidence="2">Type II toxin-antitoxin system VapC family toxin</fullName>
    </recommendedName>
</protein>
<accession>A0A7C4FAR8</accession>
<gene>
    <name evidence="1" type="ORF">ENV17_07130</name>
</gene>
<proteinExistence type="predicted"/>
<name>A0A7C4FAR8_THEPE</name>
<evidence type="ECO:0008006" key="2">
    <source>
        <dbReference type="Google" id="ProtNLM"/>
    </source>
</evidence>
<dbReference type="InterPro" id="IPR029060">
    <property type="entry name" value="PIN-like_dom_sf"/>
</dbReference>
<comment type="caution">
    <text evidence="1">The sequence shown here is derived from an EMBL/GenBank/DDBJ whole genome shotgun (WGS) entry which is preliminary data.</text>
</comment>